<evidence type="ECO:0000313" key="7">
    <source>
        <dbReference type="EMBL" id="VGO12108.1"/>
    </source>
</evidence>
<name>A0A6C2TWR1_PONDE</name>
<dbReference type="PROSITE" id="PS51007">
    <property type="entry name" value="CYTC"/>
    <property type="match status" value="1"/>
</dbReference>
<keyword evidence="2 4" id="KW-0479">Metal-binding</keyword>
<dbReference type="GO" id="GO:0046872">
    <property type="term" value="F:metal ion binding"/>
    <property type="evidence" value="ECO:0007669"/>
    <property type="project" value="UniProtKB-KW"/>
</dbReference>
<keyword evidence="3 4" id="KW-0408">Iron</keyword>
<dbReference type="RefSeq" id="WP_136077805.1">
    <property type="nucleotide sequence ID" value="NZ_CAAHFG010000001.1"/>
</dbReference>
<dbReference type="GO" id="GO:0020037">
    <property type="term" value="F:heme binding"/>
    <property type="evidence" value="ECO:0007669"/>
    <property type="project" value="InterPro"/>
</dbReference>
<dbReference type="Gene3D" id="1.10.760.10">
    <property type="entry name" value="Cytochrome c-like domain"/>
    <property type="match status" value="1"/>
</dbReference>
<keyword evidence="5" id="KW-0812">Transmembrane</keyword>
<organism evidence="7 8">
    <name type="scientific">Pontiella desulfatans</name>
    <dbReference type="NCBI Taxonomy" id="2750659"/>
    <lineage>
        <taxon>Bacteria</taxon>
        <taxon>Pseudomonadati</taxon>
        <taxon>Kiritimatiellota</taxon>
        <taxon>Kiritimatiellia</taxon>
        <taxon>Kiritimatiellales</taxon>
        <taxon>Pontiellaceae</taxon>
        <taxon>Pontiella</taxon>
    </lineage>
</organism>
<keyword evidence="5" id="KW-1133">Transmembrane helix</keyword>
<evidence type="ECO:0000259" key="6">
    <source>
        <dbReference type="PROSITE" id="PS51007"/>
    </source>
</evidence>
<keyword evidence="1 4" id="KW-0349">Heme</keyword>
<dbReference type="Pfam" id="PF02433">
    <property type="entry name" value="FixO"/>
    <property type="match status" value="1"/>
</dbReference>
<dbReference type="InterPro" id="IPR036909">
    <property type="entry name" value="Cyt_c-like_dom_sf"/>
</dbReference>
<keyword evidence="5" id="KW-0472">Membrane</keyword>
<dbReference type="SUPFAM" id="SSF46626">
    <property type="entry name" value="Cytochrome c"/>
    <property type="match status" value="1"/>
</dbReference>
<protein>
    <recommendedName>
        <fullName evidence="6">Cytochrome c domain-containing protein</fullName>
    </recommendedName>
</protein>
<dbReference type="InterPro" id="IPR003468">
    <property type="entry name" value="Cyt_c_oxidase_monohaem-su/FixO"/>
</dbReference>
<reference evidence="7 8" key="1">
    <citation type="submission" date="2019-04" db="EMBL/GenBank/DDBJ databases">
        <authorList>
            <person name="Van Vliet M D."/>
        </authorList>
    </citation>
    <scope>NUCLEOTIDE SEQUENCE [LARGE SCALE GENOMIC DNA]</scope>
    <source>
        <strain evidence="7 8">F1</strain>
    </source>
</reference>
<evidence type="ECO:0000256" key="1">
    <source>
        <dbReference type="ARBA" id="ARBA00022617"/>
    </source>
</evidence>
<proteinExistence type="predicted"/>
<feature type="transmembrane region" description="Helical" evidence="5">
    <location>
        <begin position="9"/>
        <end position="30"/>
    </location>
</feature>
<evidence type="ECO:0000256" key="2">
    <source>
        <dbReference type="ARBA" id="ARBA00022723"/>
    </source>
</evidence>
<dbReference type="Proteomes" id="UP000366872">
    <property type="component" value="Unassembled WGS sequence"/>
</dbReference>
<dbReference type="InterPro" id="IPR009056">
    <property type="entry name" value="Cyt_c-like_dom"/>
</dbReference>
<sequence length="194" mass="22778">MKIDVEKSLIWTAAGAFILFAIGAVLTTIVPPIVDKTLWTSEYDVHEYTEQEQRGIEIYKREGCVYCHTQQIRQLDSDRRRYGWRLVEAPDSEAWEYVNDKYHFLGTKRSGPDLARVGGKYSSEWHWAHFKNPRDMGEKFPDRKGIYEKVSIMPAFDYLSDEEIKDLTAYIQTLGRNKDWRVDKDGNPLNDYEQ</sequence>
<evidence type="ECO:0000313" key="8">
    <source>
        <dbReference type="Proteomes" id="UP000366872"/>
    </source>
</evidence>
<gene>
    <name evidence="7" type="ORF">PDESU_00658</name>
</gene>
<dbReference type="GO" id="GO:0009055">
    <property type="term" value="F:electron transfer activity"/>
    <property type="evidence" value="ECO:0007669"/>
    <property type="project" value="InterPro"/>
</dbReference>
<dbReference type="EMBL" id="CAAHFG010000001">
    <property type="protein sequence ID" value="VGO12108.1"/>
    <property type="molecule type" value="Genomic_DNA"/>
</dbReference>
<evidence type="ECO:0000256" key="5">
    <source>
        <dbReference type="SAM" id="Phobius"/>
    </source>
</evidence>
<evidence type="ECO:0000256" key="4">
    <source>
        <dbReference type="PROSITE-ProRule" id="PRU00433"/>
    </source>
</evidence>
<evidence type="ECO:0000256" key="3">
    <source>
        <dbReference type="ARBA" id="ARBA00023004"/>
    </source>
</evidence>
<dbReference type="AlphaFoldDB" id="A0A6C2TWR1"/>
<feature type="domain" description="Cytochrome c" evidence="6">
    <location>
        <begin position="50"/>
        <end position="175"/>
    </location>
</feature>
<keyword evidence="8" id="KW-1185">Reference proteome</keyword>
<accession>A0A6C2TWR1</accession>